<protein>
    <submittedName>
        <fullName evidence="2">VanW family protein</fullName>
    </submittedName>
</protein>
<evidence type="ECO:0000313" key="3">
    <source>
        <dbReference type="Proteomes" id="UP001596472"/>
    </source>
</evidence>
<dbReference type="SUPFAM" id="SSF53756">
    <property type="entry name" value="UDP-Glycosyltransferase/glycogen phosphorylase"/>
    <property type="match status" value="1"/>
</dbReference>
<dbReference type="PANTHER" id="PTHR35788:SF1">
    <property type="entry name" value="EXPORTED PROTEIN"/>
    <property type="match status" value="1"/>
</dbReference>
<dbReference type="InterPro" id="IPR052913">
    <property type="entry name" value="Glycopeptide_resist_protein"/>
</dbReference>
<dbReference type="Proteomes" id="UP001596472">
    <property type="component" value="Unassembled WGS sequence"/>
</dbReference>
<keyword evidence="3" id="KW-1185">Reference proteome</keyword>
<evidence type="ECO:0000256" key="1">
    <source>
        <dbReference type="SAM" id="MobiDB-lite"/>
    </source>
</evidence>
<accession>A0ABW2L7M5</accession>
<reference evidence="3" key="1">
    <citation type="journal article" date="2019" name="Int. J. Syst. Evol. Microbiol.">
        <title>The Global Catalogue of Microorganisms (GCM) 10K type strain sequencing project: providing services to taxonomists for standard genome sequencing and annotation.</title>
        <authorList>
            <consortium name="The Broad Institute Genomics Platform"/>
            <consortium name="The Broad Institute Genome Sequencing Center for Infectious Disease"/>
            <person name="Wu L."/>
            <person name="Ma J."/>
        </authorList>
    </citation>
    <scope>NUCLEOTIDE SEQUENCE [LARGE SCALE GENOMIC DNA]</scope>
    <source>
        <strain evidence="3">CGMCC 4.1467</strain>
    </source>
</reference>
<name>A0ABW2L7M5_9BACT</name>
<evidence type="ECO:0000313" key="2">
    <source>
        <dbReference type="EMBL" id="MFC7337264.1"/>
    </source>
</evidence>
<gene>
    <name evidence="2" type="ORF">ACFQY0_08760</name>
</gene>
<dbReference type="PANTHER" id="PTHR35788">
    <property type="entry name" value="EXPORTED PROTEIN-RELATED"/>
    <property type="match status" value="1"/>
</dbReference>
<dbReference type="EMBL" id="JBHTBS010000003">
    <property type="protein sequence ID" value="MFC7337264.1"/>
    <property type="molecule type" value="Genomic_DNA"/>
</dbReference>
<dbReference type="InterPro" id="IPR007391">
    <property type="entry name" value="Vancomycin_resist_VanW"/>
</dbReference>
<dbReference type="Gene3D" id="3.40.50.2000">
    <property type="entry name" value="Glycogen Phosphorylase B"/>
    <property type="match status" value="1"/>
</dbReference>
<proteinExistence type="predicted"/>
<sequence length="605" mass="67156">MPSAPPAERHLPSRWQALSFFLKTHALQARRHLIELQARPALHPRDSKLLDAPIAAELRMPLWSQLSPAEFPLTAGKVENLRLAARALHGLEVPADATFSFWRQLGRTSRAKGFTTGRELREGCLVPSIGGGLCQISGLLYQTALKAQLEIVERHAHSRIVPGSTAEQDLDATVFWNYVDLRFRGSFDWRLEVQLDATDLIVRIRAHREEPRLQSLASTLPPKDQRLQSPASPRLHTTGDCLTCNQTSCFRHPGATASHAPGLGHSAFLLDTRWPEFDEWCAGHSRENDHWFLPLDAARWKKANYAWSPPQATKLHHATSVTLLRSLRQRSLPAQGAIRQKALLNADAQLANYYARRISPECRHLVVSMNLLPHLWRLGVLGGRTFDVLADRWPLAELQGILDRAAAANPRSPTLGDFRADPQLLREERAALAAAARLITPHQAIAAHFGDRAWLLDWKIPEVEARKTPPGRRPQLFLPCSALGRKGIHELAAALTGKDIQLLVLGCAREGGDHDPLADTDHQPATLADLSRATALILPAWIEHQPRLALRALAMNIPVIATKACGLPNHPLLTQIPNPNPSEILKAIDSLLKQSRTTEHTAYTE</sequence>
<feature type="region of interest" description="Disordered" evidence="1">
    <location>
        <begin position="213"/>
        <end position="234"/>
    </location>
</feature>
<dbReference type="CDD" id="cd01635">
    <property type="entry name" value="Glycosyltransferase_GTB-type"/>
    <property type="match status" value="1"/>
</dbReference>
<dbReference type="RefSeq" id="WP_379711398.1">
    <property type="nucleotide sequence ID" value="NZ_JBHTBS010000003.1"/>
</dbReference>
<organism evidence="2 3">
    <name type="scientific">Haloferula chungangensis</name>
    <dbReference type="NCBI Taxonomy" id="1048331"/>
    <lineage>
        <taxon>Bacteria</taxon>
        <taxon>Pseudomonadati</taxon>
        <taxon>Verrucomicrobiota</taxon>
        <taxon>Verrucomicrobiia</taxon>
        <taxon>Verrucomicrobiales</taxon>
        <taxon>Verrucomicrobiaceae</taxon>
        <taxon>Haloferula</taxon>
    </lineage>
</organism>
<comment type="caution">
    <text evidence="2">The sequence shown here is derived from an EMBL/GenBank/DDBJ whole genome shotgun (WGS) entry which is preliminary data.</text>
</comment>
<dbReference type="Pfam" id="PF04294">
    <property type="entry name" value="VanW"/>
    <property type="match status" value="1"/>
</dbReference>